<dbReference type="CDD" id="cd04196">
    <property type="entry name" value="GT_2_like_d"/>
    <property type="match status" value="1"/>
</dbReference>
<protein>
    <submittedName>
        <fullName evidence="2">Chondroitin polymerase</fullName>
    </submittedName>
</protein>
<name>A0A174HCB4_9FIRM</name>
<dbReference type="Pfam" id="PF00535">
    <property type="entry name" value="Glycos_transf_2"/>
    <property type="match status" value="1"/>
</dbReference>
<proteinExistence type="predicted"/>
<gene>
    <name evidence="2" type="primary">kfoC_5</name>
    <name evidence="2" type="ORF">ERS852406_02671</name>
</gene>
<dbReference type="PANTHER" id="PTHR22916">
    <property type="entry name" value="GLYCOSYLTRANSFERASE"/>
    <property type="match status" value="1"/>
</dbReference>
<accession>A0A174HCB4</accession>
<evidence type="ECO:0000313" key="3">
    <source>
        <dbReference type="Proteomes" id="UP000095706"/>
    </source>
</evidence>
<dbReference type="PANTHER" id="PTHR22916:SF3">
    <property type="entry name" value="UDP-GLCNAC:BETAGAL BETA-1,3-N-ACETYLGLUCOSAMINYLTRANSFERASE-LIKE PROTEIN 1"/>
    <property type="match status" value="1"/>
</dbReference>
<dbReference type="RefSeq" id="WP_055228337.1">
    <property type="nucleotide sequence ID" value="NZ_CYYV01000013.1"/>
</dbReference>
<organism evidence="2 3">
    <name type="scientific">Fusicatenibacter saccharivorans</name>
    <dbReference type="NCBI Taxonomy" id="1150298"/>
    <lineage>
        <taxon>Bacteria</taxon>
        <taxon>Bacillati</taxon>
        <taxon>Bacillota</taxon>
        <taxon>Clostridia</taxon>
        <taxon>Lachnospirales</taxon>
        <taxon>Lachnospiraceae</taxon>
        <taxon>Fusicatenibacter</taxon>
    </lineage>
</organism>
<dbReference type="SUPFAM" id="SSF53448">
    <property type="entry name" value="Nucleotide-diphospho-sugar transferases"/>
    <property type="match status" value="1"/>
</dbReference>
<dbReference type="EMBL" id="CYYV01000013">
    <property type="protein sequence ID" value="CUO72523.1"/>
    <property type="molecule type" value="Genomic_DNA"/>
</dbReference>
<dbReference type="AlphaFoldDB" id="A0A174HCB4"/>
<dbReference type="InterPro" id="IPR001173">
    <property type="entry name" value="Glyco_trans_2-like"/>
</dbReference>
<sequence length="300" mass="34511">MRVAVLMSTYNGEKYIREQIDSILEQSGNFDLDLWVRDDGSKDSTQQILQEYAQQRKLHWYTGENLGAAHSFIDLVRKCKGYDYYAFADQDDYWMTNKIQMGVNSLCKLNNSIPELYFANAELVESNLEPLGRNVYVSMPRKDFETLCCAGGYLGCTMIFNAELAKMIQNKPMPEKMFMHDFYVAVLCSALGGGIVYDEKSYMKYRQHGNNVIGVAKGTVFSRLKEISSKNRIGIAEQAYSLLLLYGIDLDNKQEKWLEKISNYKKTVFSQMMLAFSTRTHYMNMNMGIKVRLSILLGNR</sequence>
<dbReference type="InterPro" id="IPR029044">
    <property type="entry name" value="Nucleotide-diphossugar_trans"/>
</dbReference>
<reference evidence="2 3" key="1">
    <citation type="submission" date="2015-09" db="EMBL/GenBank/DDBJ databases">
        <authorList>
            <consortium name="Pathogen Informatics"/>
        </authorList>
    </citation>
    <scope>NUCLEOTIDE SEQUENCE [LARGE SCALE GENOMIC DNA]</scope>
    <source>
        <strain evidence="2 3">2789STDY5608849</strain>
    </source>
</reference>
<feature type="domain" description="Glycosyltransferase 2-like" evidence="1">
    <location>
        <begin position="5"/>
        <end position="143"/>
    </location>
</feature>
<evidence type="ECO:0000313" key="2">
    <source>
        <dbReference type="EMBL" id="CUO72523.1"/>
    </source>
</evidence>
<evidence type="ECO:0000259" key="1">
    <source>
        <dbReference type="Pfam" id="PF00535"/>
    </source>
</evidence>
<dbReference type="GO" id="GO:0016758">
    <property type="term" value="F:hexosyltransferase activity"/>
    <property type="evidence" value="ECO:0007669"/>
    <property type="project" value="UniProtKB-ARBA"/>
</dbReference>
<dbReference type="Gene3D" id="3.90.550.10">
    <property type="entry name" value="Spore Coat Polysaccharide Biosynthesis Protein SpsA, Chain A"/>
    <property type="match status" value="1"/>
</dbReference>
<dbReference type="Proteomes" id="UP000095706">
    <property type="component" value="Unassembled WGS sequence"/>
</dbReference>